<organism evidence="1 2">
    <name type="scientific">Methylobacterium brachiatum</name>
    <dbReference type="NCBI Taxonomy" id="269660"/>
    <lineage>
        <taxon>Bacteria</taxon>
        <taxon>Pseudomonadati</taxon>
        <taxon>Pseudomonadota</taxon>
        <taxon>Alphaproteobacteria</taxon>
        <taxon>Hyphomicrobiales</taxon>
        <taxon>Methylobacteriaceae</taxon>
        <taxon>Methylobacterium</taxon>
    </lineage>
</organism>
<dbReference type="RefSeq" id="WP_139239598.1">
    <property type="nucleotide sequence ID" value="NZ_JAJALK010000008.1"/>
</dbReference>
<name>A0AAJ1WTL7_9HYPH</name>
<dbReference type="Proteomes" id="UP001223420">
    <property type="component" value="Unassembled WGS sequence"/>
</dbReference>
<protein>
    <submittedName>
        <fullName evidence="1">Uncharacterized protein</fullName>
    </submittedName>
</protein>
<comment type="caution">
    <text evidence="1">The sequence shown here is derived from an EMBL/GenBank/DDBJ whole genome shotgun (WGS) entry which is preliminary data.</text>
</comment>
<evidence type="ECO:0000313" key="2">
    <source>
        <dbReference type="Proteomes" id="UP001223420"/>
    </source>
</evidence>
<evidence type="ECO:0000313" key="1">
    <source>
        <dbReference type="EMBL" id="MDQ0542789.1"/>
    </source>
</evidence>
<dbReference type="AlphaFoldDB" id="A0AAJ1WTL7"/>
<proteinExistence type="predicted"/>
<dbReference type="EMBL" id="JAUSWL010000002">
    <property type="protein sequence ID" value="MDQ0542789.1"/>
    <property type="molecule type" value="Genomic_DNA"/>
</dbReference>
<accession>A0AAJ1WTL7</accession>
<sequence>MASSKGKAPKTLSSDTKLAAIRTAMAADDWDTALKLASRFQRLGEQASVIRRAADFQLRPNFYRQLGYDGERVRAEGIAALKERFSVSWSQTSSRD</sequence>
<reference evidence="1" key="1">
    <citation type="submission" date="2023-07" db="EMBL/GenBank/DDBJ databases">
        <title>Genomic Encyclopedia of Type Strains, Phase IV (KMG-IV): sequencing the most valuable type-strain genomes for metagenomic binning, comparative biology and taxonomic classification.</title>
        <authorList>
            <person name="Goeker M."/>
        </authorList>
    </citation>
    <scope>NUCLEOTIDE SEQUENCE</scope>
    <source>
        <strain evidence="1">DSM 19569</strain>
    </source>
</reference>
<gene>
    <name evidence="1" type="ORF">QO001_001707</name>
</gene>